<dbReference type="InterPro" id="IPR050482">
    <property type="entry name" value="Sensor_HK_TwoCompSys"/>
</dbReference>
<comment type="caution">
    <text evidence="11">The sequence shown here is derived from an EMBL/GenBank/DDBJ whole genome shotgun (WGS) entry which is preliminary data.</text>
</comment>
<evidence type="ECO:0000256" key="8">
    <source>
        <dbReference type="ARBA" id="ARBA00023136"/>
    </source>
</evidence>
<keyword evidence="4 9" id="KW-0812">Transmembrane</keyword>
<feature type="transmembrane region" description="Helical" evidence="9">
    <location>
        <begin position="54"/>
        <end position="71"/>
    </location>
</feature>
<dbReference type="InterPro" id="IPR011712">
    <property type="entry name" value="Sig_transdc_His_kin_sub3_dim/P"/>
</dbReference>
<protein>
    <recommendedName>
        <fullName evidence="10">Histidine kinase/HSP90-like ATPase domain-containing protein</fullName>
    </recommendedName>
</protein>
<keyword evidence="3" id="KW-0808">Transferase</keyword>
<evidence type="ECO:0000256" key="3">
    <source>
        <dbReference type="ARBA" id="ARBA00022679"/>
    </source>
</evidence>
<evidence type="ECO:0000256" key="1">
    <source>
        <dbReference type="ARBA" id="ARBA00004651"/>
    </source>
</evidence>
<organism evidence="11 12">
    <name type="scientific">Streptomyces ziwulingensis</name>
    <dbReference type="NCBI Taxonomy" id="1045501"/>
    <lineage>
        <taxon>Bacteria</taxon>
        <taxon>Bacillati</taxon>
        <taxon>Actinomycetota</taxon>
        <taxon>Actinomycetes</taxon>
        <taxon>Kitasatosporales</taxon>
        <taxon>Streptomycetaceae</taxon>
        <taxon>Streptomyces</taxon>
    </lineage>
</organism>
<comment type="subcellular location">
    <subcellularLocation>
        <location evidence="1">Cell membrane</location>
        <topology evidence="1">Multi-pass membrane protein</topology>
    </subcellularLocation>
</comment>
<dbReference type="Pfam" id="PF02518">
    <property type="entry name" value="HATPase_c"/>
    <property type="match status" value="1"/>
</dbReference>
<dbReference type="SMART" id="SM00387">
    <property type="entry name" value="HATPase_c"/>
    <property type="match status" value="1"/>
</dbReference>
<sequence>MKVTAPGPRDAAREREWSAAALLLLLCSASVVGWAVLCLLRPSEGGGPGLPAELATALVCLPCTVLGFVVLTRPGDRATGWLLLVAGTGLALPLLTGRLMSLGDPGPRVLLAAHLFAQLCALAHGYASAVLPLTFPAPHRAGRWLRGYAVLLLAAFLVLVLVATALEQPPGGGPHPLADTGWARLAHTVREQCVAANISLVVVCAVVNVSVIMARWKHALRVHRRGVACFAVVYGPWAYMDVVEEIPLAPAWAVYSAYLVGAAAWYTAVVRLLRRDERWQLGRASRRVLRTALVVIVVVVGCTAAAVAVATVLPGTDRPGALVVAVVAVLIGSGLRPLLSWAGRSVDRLFHGDGARPYEAVRALARQLREAPEPPDVPLALCRSATSSLRFPSALVDVTTRSGPRVMAAAGAAWDGRDGFEFPLCHRGELIGTLRVAPRPGEDRLPAGDAELLRLLGDQATPVMAALRLLEDVRVARRALVVAREEERRRLRRELHDGLGPLLAATRLRLETALSAVDGAPAHRGRDAAPPPDCREALRTAVLGIGEAMTEARRLVDGLGPAVLADRGLVAAVRDLPRRLAVPGLTVVVAVDQEPAPVLPEAVESAVYRIAAEALTNTVRHARARNCEIRLYVTADTVGLSVSDDGRGLPARSRRGAVGLRSMTERAQDLGGTCRVSSGPHGTRVDVVLPTADADAPSLPGQVRAAARTGHPGVAKGGRRVL</sequence>
<dbReference type="Pfam" id="PF07730">
    <property type="entry name" value="HisKA_3"/>
    <property type="match status" value="1"/>
</dbReference>
<name>A0ABP9B730_9ACTN</name>
<feature type="transmembrane region" description="Helical" evidence="9">
    <location>
        <begin position="21"/>
        <end position="42"/>
    </location>
</feature>
<feature type="transmembrane region" description="Helical" evidence="9">
    <location>
        <begin position="147"/>
        <end position="166"/>
    </location>
</feature>
<dbReference type="EMBL" id="BAABIG010000013">
    <property type="protein sequence ID" value="GAA4789962.1"/>
    <property type="molecule type" value="Genomic_DNA"/>
</dbReference>
<evidence type="ECO:0000259" key="10">
    <source>
        <dbReference type="SMART" id="SM00387"/>
    </source>
</evidence>
<evidence type="ECO:0000256" key="5">
    <source>
        <dbReference type="ARBA" id="ARBA00022777"/>
    </source>
</evidence>
<keyword evidence="2" id="KW-1003">Cell membrane</keyword>
<feature type="transmembrane region" description="Helical" evidence="9">
    <location>
        <begin position="293"/>
        <end position="313"/>
    </location>
</feature>
<keyword evidence="12" id="KW-1185">Reference proteome</keyword>
<dbReference type="Proteomes" id="UP001501265">
    <property type="component" value="Unassembled WGS sequence"/>
</dbReference>
<feature type="transmembrane region" description="Helical" evidence="9">
    <location>
        <begin position="78"/>
        <end position="95"/>
    </location>
</feature>
<dbReference type="InterPro" id="IPR003594">
    <property type="entry name" value="HATPase_dom"/>
</dbReference>
<evidence type="ECO:0000256" key="2">
    <source>
        <dbReference type="ARBA" id="ARBA00022475"/>
    </source>
</evidence>
<keyword evidence="7" id="KW-0902">Two-component regulatory system</keyword>
<accession>A0ABP9B730</accession>
<evidence type="ECO:0000313" key="12">
    <source>
        <dbReference type="Proteomes" id="UP001501265"/>
    </source>
</evidence>
<dbReference type="PANTHER" id="PTHR24421">
    <property type="entry name" value="NITRATE/NITRITE SENSOR PROTEIN NARX-RELATED"/>
    <property type="match status" value="1"/>
</dbReference>
<evidence type="ECO:0000313" key="11">
    <source>
        <dbReference type="EMBL" id="GAA4789962.1"/>
    </source>
</evidence>
<feature type="transmembrane region" description="Helical" evidence="9">
    <location>
        <begin position="252"/>
        <end position="273"/>
    </location>
</feature>
<dbReference type="RefSeq" id="WP_345618068.1">
    <property type="nucleotide sequence ID" value="NZ_BAABIG010000013.1"/>
</dbReference>
<evidence type="ECO:0000256" key="6">
    <source>
        <dbReference type="ARBA" id="ARBA00022989"/>
    </source>
</evidence>
<dbReference type="Gene3D" id="3.30.565.10">
    <property type="entry name" value="Histidine kinase-like ATPase, C-terminal domain"/>
    <property type="match status" value="1"/>
</dbReference>
<evidence type="ECO:0000256" key="4">
    <source>
        <dbReference type="ARBA" id="ARBA00022692"/>
    </source>
</evidence>
<feature type="transmembrane region" description="Helical" evidence="9">
    <location>
        <begin position="115"/>
        <end position="135"/>
    </location>
</feature>
<reference evidence="12" key="1">
    <citation type="journal article" date="2019" name="Int. J. Syst. Evol. Microbiol.">
        <title>The Global Catalogue of Microorganisms (GCM) 10K type strain sequencing project: providing services to taxonomists for standard genome sequencing and annotation.</title>
        <authorList>
            <consortium name="The Broad Institute Genomics Platform"/>
            <consortium name="The Broad Institute Genome Sequencing Center for Infectious Disease"/>
            <person name="Wu L."/>
            <person name="Ma J."/>
        </authorList>
    </citation>
    <scope>NUCLEOTIDE SEQUENCE [LARGE SCALE GENOMIC DNA]</scope>
    <source>
        <strain evidence="12">JCM 18081</strain>
    </source>
</reference>
<feature type="transmembrane region" description="Helical" evidence="9">
    <location>
        <begin position="222"/>
        <end position="240"/>
    </location>
</feature>
<evidence type="ECO:0000256" key="9">
    <source>
        <dbReference type="SAM" id="Phobius"/>
    </source>
</evidence>
<proteinExistence type="predicted"/>
<evidence type="ECO:0000256" key="7">
    <source>
        <dbReference type="ARBA" id="ARBA00023012"/>
    </source>
</evidence>
<feature type="domain" description="Histidine kinase/HSP90-like ATPase" evidence="10">
    <location>
        <begin position="602"/>
        <end position="693"/>
    </location>
</feature>
<dbReference type="Gene3D" id="1.20.5.1930">
    <property type="match status" value="1"/>
</dbReference>
<dbReference type="PANTHER" id="PTHR24421:SF37">
    <property type="entry name" value="SENSOR HISTIDINE KINASE NARS"/>
    <property type="match status" value="1"/>
</dbReference>
<dbReference type="SUPFAM" id="SSF55874">
    <property type="entry name" value="ATPase domain of HSP90 chaperone/DNA topoisomerase II/histidine kinase"/>
    <property type="match status" value="1"/>
</dbReference>
<keyword evidence="6 9" id="KW-1133">Transmembrane helix</keyword>
<dbReference type="CDD" id="cd16917">
    <property type="entry name" value="HATPase_UhpB-NarQ-NarX-like"/>
    <property type="match status" value="1"/>
</dbReference>
<keyword evidence="8 9" id="KW-0472">Membrane</keyword>
<gene>
    <name evidence="11" type="ORF">GCM10023220_13740</name>
</gene>
<dbReference type="InterPro" id="IPR036890">
    <property type="entry name" value="HATPase_C_sf"/>
</dbReference>
<keyword evidence="5" id="KW-0418">Kinase</keyword>
<feature type="transmembrane region" description="Helical" evidence="9">
    <location>
        <begin position="194"/>
        <end position="215"/>
    </location>
</feature>